<sequence length="158" mass="16797">MLNVFVSTSWLTVIALEASRNASALSGNFAFRVSVINWSASLLMMTISSSSSVIRRFSRSSLNTRETVQLPCSRFSAASLMREIADLSAGSASKPESSERLRSNPSEISSKRIRETRSSDVPIARRMSRNGDGTDGIYMPGSSEVPAGASGGVCPGVA</sequence>
<gene>
    <name evidence="2" type="ORF">SDC9_207649</name>
</gene>
<proteinExistence type="predicted"/>
<evidence type="ECO:0000256" key="1">
    <source>
        <dbReference type="SAM" id="MobiDB-lite"/>
    </source>
</evidence>
<comment type="caution">
    <text evidence="2">The sequence shown here is derived from an EMBL/GenBank/DDBJ whole genome shotgun (WGS) entry which is preliminary data.</text>
</comment>
<protein>
    <submittedName>
        <fullName evidence="2">Uncharacterized protein</fullName>
    </submittedName>
</protein>
<name>A0A645J926_9ZZZZ</name>
<feature type="compositionally biased region" description="Gly residues" evidence="1">
    <location>
        <begin position="149"/>
        <end position="158"/>
    </location>
</feature>
<dbReference type="EMBL" id="VSSQ01134525">
    <property type="protein sequence ID" value="MPN59926.1"/>
    <property type="molecule type" value="Genomic_DNA"/>
</dbReference>
<feature type="region of interest" description="Disordered" evidence="1">
    <location>
        <begin position="88"/>
        <end position="158"/>
    </location>
</feature>
<reference evidence="2" key="1">
    <citation type="submission" date="2019-08" db="EMBL/GenBank/DDBJ databases">
        <authorList>
            <person name="Kucharzyk K."/>
            <person name="Murdoch R.W."/>
            <person name="Higgins S."/>
            <person name="Loffler F."/>
        </authorList>
    </citation>
    <scope>NUCLEOTIDE SEQUENCE</scope>
</reference>
<dbReference type="AlphaFoldDB" id="A0A645J926"/>
<accession>A0A645J926</accession>
<feature type="compositionally biased region" description="Basic and acidic residues" evidence="1">
    <location>
        <begin position="109"/>
        <end position="118"/>
    </location>
</feature>
<evidence type="ECO:0000313" key="2">
    <source>
        <dbReference type="EMBL" id="MPN59926.1"/>
    </source>
</evidence>
<organism evidence="2">
    <name type="scientific">bioreactor metagenome</name>
    <dbReference type="NCBI Taxonomy" id="1076179"/>
    <lineage>
        <taxon>unclassified sequences</taxon>
        <taxon>metagenomes</taxon>
        <taxon>ecological metagenomes</taxon>
    </lineage>
</organism>